<dbReference type="Proteomes" id="UP000245956">
    <property type="component" value="Unassembled WGS sequence"/>
</dbReference>
<dbReference type="PROSITE" id="PS00463">
    <property type="entry name" value="ZN2_CY6_FUNGAL_1"/>
    <property type="match status" value="1"/>
</dbReference>
<dbReference type="AlphaFoldDB" id="A0A2U3DSI7"/>
<dbReference type="Gene3D" id="4.10.240.10">
    <property type="entry name" value="Zn(2)-C6 fungal-type DNA-binding domain"/>
    <property type="match status" value="1"/>
</dbReference>
<dbReference type="CDD" id="cd00067">
    <property type="entry name" value="GAL4"/>
    <property type="match status" value="1"/>
</dbReference>
<dbReference type="GO" id="GO:0003677">
    <property type="term" value="F:DNA binding"/>
    <property type="evidence" value="ECO:0007669"/>
    <property type="project" value="InterPro"/>
</dbReference>
<evidence type="ECO:0000313" key="6">
    <source>
        <dbReference type="EMBL" id="PWI65209.1"/>
    </source>
</evidence>
<evidence type="ECO:0000256" key="2">
    <source>
        <dbReference type="ARBA" id="ARBA00023242"/>
    </source>
</evidence>
<dbReference type="InterPro" id="IPR001138">
    <property type="entry name" value="Zn2Cys6_DnaBD"/>
</dbReference>
<dbReference type="Pfam" id="PF04082">
    <property type="entry name" value="Fungal_trans"/>
    <property type="match status" value="1"/>
</dbReference>
<dbReference type="EMBL" id="LCWV01000036">
    <property type="protein sequence ID" value="PWI65209.1"/>
    <property type="molecule type" value="Genomic_DNA"/>
</dbReference>
<proteinExistence type="predicted"/>
<dbReference type="GO" id="GO:0000981">
    <property type="term" value="F:DNA-binding transcription factor activity, RNA polymerase II-specific"/>
    <property type="evidence" value="ECO:0007669"/>
    <property type="project" value="InterPro"/>
</dbReference>
<evidence type="ECO:0000256" key="3">
    <source>
        <dbReference type="SAM" id="Coils"/>
    </source>
</evidence>
<dbReference type="CDD" id="cd12148">
    <property type="entry name" value="fungal_TF_MHR"/>
    <property type="match status" value="1"/>
</dbReference>
<dbReference type="Pfam" id="PF00172">
    <property type="entry name" value="Zn_clus"/>
    <property type="match status" value="1"/>
</dbReference>
<feature type="domain" description="Zn(2)-C6 fungal-type" evidence="5">
    <location>
        <begin position="46"/>
        <end position="76"/>
    </location>
</feature>
<name>A0A2U3DSI7_PURLI</name>
<dbReference type="SUPFAM" id="SSF57701">
    <property type="entry name" value="Zn2/Cys6 DNA-binding domain"/>
    <property type="match status" value="1"/>
</dbReference>
<gene>
    <name evidence="6" type="ORF">PCL_07259</name>
</gene>
<dbReference type="InterPro" id="IPR007219">
    <property type="entry name" value="XnlR_reg_dom"/>
</dbReference>
<evidence type="ECO:0000313" key="7">
    <source>
        <dbReference type="Proteomes" id="UP000245956"/>
    </source>
</evidence>
<keyword evidence="3" id="KW-0175">Coiled coil</keyword>
<dbReference type="PROSITE" id="PS50048">
    <property type="entry name" value="ZN2_CY6_FUNGAL_2"/>
    <property type="match status" value="1"/>
</dbReference>
<sequence length="747" mass="84635">MSSRRPDEAAIGYRRLAMASPRESQSMHPPSRPLPRRRSRIGTTVACEPCRRRRSRCNGQRPKCAPCVGRGLSCQYVTANASETQSEALKRKLTEMEQRLTDYERLYAALGRMEERDSLAVLNKLRLGVDVCSVLREVSEGVLLLRLSSIPEARRHHEFPYFVGMPAHLRTSDNPYCQSPIYDVAILNRGYTPELNFFLTQADDRNLQQDIYQQPYHSAIILDPRLSTVDLSGWTSVTSDVQLMRELLHAYFLHEYPMVPSVHKDSFLQAAVDHDNRLCSPLLVNALLAEASASESGTTTRQVTDKVAQHCFIGLSHREQFWNPNTPGYSFLAEARRLWELHADDACDLPTLQAALALHVTYTIHGMDKIGYPYLVRAVSIAKQMRLLEGNRHVRSTRLRCARDFTAWCLFNWQTFVSYLYYRSPLIKSPPASALPDPDHHASWHGEFVLKYSSSRLPSKLGLGHVFNAASTLRVIVNDLANWQFRDPNPQRQQLLSAEIIYRIRARLEAWYASLPPSLRPDAIALPWQLKLHMEYQMVAAALAQTRTAERLPSPLSPASSTGSTFAEGFRVNDSSALGRLETIVRLYYARHGFERCDSSLLFVLPTLVLASSENMAQVGKDVEIRNAFRSALVLGMKGLYDQGKHSHMAAAIYRLLRNQLSPGDMAVLREYGHWYSLDEEKPLIVEHVRSQWPLAIIGRDINPEALSLQTLACTYSGLHPENRHSRSRSCSSDGEYDIDDWSMATI</sequence>
<organism evidence="6 7">
    <name type="scientific">Purpureocillium lilacinum</name>
    <name type="common">Paecilomyces lilacinus</name>
    <dbReference type="NCBI Taxonomy" id="33203"/>
    <lineage>
        <taxon>Eukaryota</taxon>
        <taxon>Fungi</taxon>
        <taxon>Dikarya</taxon>
        <taxon>Ascomycota</taxon>
        <taxon>Pezizomycotina</taxon>
        <taxon>Sordariomycetes</taxon>
        <taxon>Hypocreomycetidae</taxon>
        <taxon>Hypocreales</taxon>
        <taxon>Ophiocordycipitaceae</taxon>
        <taxon>Purpureocillium</taxon>
    </lineage>
</organism>
<evidence type="ECO:0000259" key="5">
    <source>
        <dbReference type="PROSITE" id="PS50048"/>
    </source>
</evidence>
<dbReference type="PANTHER" id="PTHR47256:SF1">
    <property type="entry name" value="ZN(II)2CYS6 TRANSCRIPTION FACTOR (EUROFUNG)"/>
    <property type="match status" value="1"/>
</dbReference>
<keyword evidence="1" id="KW-0479">Metal-binding</keyword>
<dbReference type="InterPro" id="IPR036864">
    <property type="entry name" value="Zn2-C6_fun-type_DNA-bd_sf"/>
</dbReference>
<keyword evidence="2" id="KW-0539">Nucleus</keyword>
<dbReference type="PANTHER" id="PTHR47256">
    <property type="entry name" value="ZN(II)2CYS6 TRANSCRIPTION FACTOR (EUROFUNG)-RELATED"/>
    <property type="match status" value="1"/>
</dbReference>
<comment type="caution">
    <text evidence="6">The sequence shown here is derived from an EMBL/GenBank/DDBJ whole genome shotgun (WGS) entry which is preliminary data.</text>
</comment>
<protein>
    <recommendedName>
        <fullName evidence="5">Zn(2)-C6 fungal-type domain-containing protein</fullName>
    </recommendedName>
</protein>
<feature type="region of interest" description="Disordered" evidence="4">
    <location>
        <begin position="1"/>
        <end position="40"/>
    </location>
</feature>
<dbReference type="GO" id="GO:0008270">
    <property type="term" value="F:zinc ion binding"/>
    <property type="evidence" value="ECO:0007669"/>
    <property type="project" value="InterPro"/>
</dbReference>
<dbReference type="GO" id="GO:0006351">
    <property type="term" value="P:DNA-templated transcription"/>
    <property type="evidence" value="ECO:0007669"/>
    <property type="project" value="InterPro"/>
</dbReference>
<dbReference type="SMART" id="SM00066">
    <property type="entry name" value="GAL4"/>
    <property type="match status" value="1"/>
</dbReference>
<accession>A0A2U3DSI7</accession>
<reference evidence="6 7" key="1">
    <citation type="journal article" date="2016" name="Front. Microbiol.">
        <title>Genome and transcriptome sequences reveal the specific parasitism of the nematophagous Purpureocillium lilacinum 36-1.</title>
        <authorList>
            <person name="Xie J."/>
            <person name="Li S."/>
            <person name="Mo C."/>
            <person name="Xiao X."/>
            <person name="Peng D."/>
            <person name="Wang G."/>
            <person name="Xiao Y."/>
        </authorList>
    </citation>
    <scope>NUCLEOTIDE SEQUENCE [LARGE SCALE GENOMIC DNA]</scope>
    <source>
        <strain evidence="6 7">36-1</strain>
    </source>
</reference>
<evidence type="ECO:0000256" key="1">
    <source>
        <dbReference type="ARBA" id="ARBA00022723"/>
    </source>
</evidence>
<dbReference type="InterPro" id="IPR053187">
    <property type="entry name" value="Notoamide_regulator"/>
</dbReference>
<feature type="coiled-coil region" evidence="3">
    <location>
        <begin position="79"/>
        <end position="113"/>
    </location>
</feature>
<evidence type="ECO:0000256" key="4">
    <source>
        <dbReference type="SAM" id="MobiDB-lite"/>
    </source>
</evidence>